<keyword evidence="3 10" id="KW-0285">Flavoprotein</keyword>
<keyword evidence="13" id="KW-0449">Lipoprotein</keyword>
<dbReference type="PANTHER" id="PTHR30040:SF2">
    <property type="entry name" value="FAD:PROTEIN FMN TRANSFERASE"/>
    <property type="match status" value="1"/>
</dbReference>
<dbReference type="RefSeq" id="WP_073124542.1">
    <property type="nucleotide sequence ID" value="NZ_BAABCH010000022.1"/>
</dbReference>
<evidence type="ECO:0000256" key="7">
    <source>
        <dbReference type="ARBA" id="ARBA00022842"/>
    </source>
</evidence>
<comment type="cofactor">
    <cofactor evidence="11">
        <name>Mg(2+)</name>
        <dbReference type="ChEBI" id="CHEBI:18420"/>
    </cofactor>
    <cofactor evidence="11">
        <name>Mn(2+)</name>
        <dbReference type="ChEBI" id="CHEBI:29035"/>
    </cofactor>
    <text evidence="11">Magnesium. Can also use manganese.</text>
</comment>
<reference evidence="14" key="1">
    <citation type="submission" date="2016-11" db="EMBL/GenBank/DDBJ databases">
        <authorList>
            <person name="Varghese N."/>
            <person name="Submissions S."/>
        </authorList>
    </citation>
    <scope>NUCLEOTIDE SEQUENCE [LARGE SCALE GENOMIC DNA]</scope>
    <source>
        <strain evidence="14">DSM 2635</strain>
    </source>
</reference>
<keyword evidence="6 10" id="KW-0274">FAD</keyword>
<organism evidence="13 14">
    <name type="scientific">Asaccharospora irregularis DSM 2635</name>
    <dbReference type="NCBI Taxonomy" id="1121321"/>
    <lineage>
        <taxon>Bacteria</taxon>
        <taxon>Bacillati</taxon>
        <taxon>Bacillota</taxon>
        <taxon>Clostridia</taxon>
        <taxon>Peptostreptococcales</taxon>
        <taxon>Peptostreptococcaceae</taxon>
        <taxon>Asaccharospora</taxon>
    </lineage>
</organism>
<comment type="catalytic activity">
    <reaction evidence="9 10">
        <text>L-threonyl-[protein] + FAD = FMN-L-threonyl-[protein] + AMP + H(+)</text>
        <dbReference type="Rhea" id="RHEA:36847"/>
        <dbReference type="Rhea" id="RHEA-COMP:11060"/>
        <dbReference type="Rhea" id="RHEA-COMP:11061"/>
        <dbReference type="ChEBI" id="CHEBI:15378"/>
        <dbReference type="ChEBI" id="CHEBI:30013"/>
        <dbReference type="ChEBI" id="CHEBI:57692"/>
        <dbReference type="ChEBI" id="CHEBI:74257"/>
        <dbReference type="ChEBI" id="CHEBI:456215"/>
        <dbReference type="EC" id="2.7.1.180"/>
    </reaction>
</comment>
<proteinExistence type="inferred from homology"/>
<evidence type="ECO:0000313" key="14">
    <source>
        <dbReference type="Proteomes" id="UP000243255"/>
    </source>
</evidence>
<evidence type="ECO:0000256" key="3">
    <source>
        <dbReference type="ARBA" id="ARBA00022630"/>
    </source>
</evidence>
<dbReference type="OrthoDB" id="9778595at2"/>
<dbReference type="InterPro" id="IPR024932">
    <property type="entry name" value="ApbE"/>
</dbReference>
<dbReference type="EC" id="2.7.1.180" evidence="1 10"/>
<keyword evidence="7 10" id="KW-0460">Magnesium</keyword>
<dbReference type="Proteomes" id="UP000243255">
    <property type="component" value="Unassembled WGS sequence"/>
</dbReference>
<evidence type="ECO:0000256" key="1">
    <source>
        <dbReference type="ARBA" id="ARBA00011955"/>
    </source>
</evidence>
<evidence type="ECO:0000256" key="10">
    <source>
        <dbReference type="PIRNR" id="PIRNR006268"/>
    </source>
</evidence>
<evidence type="ECO:0000256" key="8">
    <source>
        <dbReference type="ARBA" id="ARBA00031306"/>
    </source>
</evidence>
<feature type="binding site" evidence="11">
    <location>
        <position position="296"/>
    </location>
    <ligand>
        <name>Mg(2+)</name>
        <dbReference type="ChEBI" id="CHEBI:18420"/>
    </ligand>
</feature>
<evidence type="ECO:0000256" key="6">
    <source>
        <dbReference type="ARBA" id="ARBA00022827"/>
    </source>
</evidence>
<keyword evidence="5 10" id="KW-0479">Metal-binding</keyword>
<gene>
    <name evidence="13" type="ORF">SAMN04488530_10620</name>
</gene>
<dbReference type="GO" id="GO:0046872">
    <property type="term" value="F:metal ion binding"/>
    <property type="evidence" value="ECO:0007669"/>
    <property type="project" value="UniProtKB-UniRule"/>
</dbReference>
<dbReference type="InterPro" id="IPR003374">
    <property type="entry name" value="ApbE-like_sf"/>
</dbReference>
<evidence type="ECO:0000256" key="9">
    <source>
        <dbReference type="ARBA" id="ARBA00048540"/>
    </source>
</evidence>
<evidence type="ECO:0000256" key="4">
    <source>
        <dbReference type="ARBA" id="ARBA00022679"/>
    </source>
</evidence>
<keyword evidence="14" id="KW-1185">Reference proteome</keyword>
<evidence type="ECO:0000256" key="5">
    <source>
        <dbReference type="ARBA" id="ARBA00022723"/>
    </source>
</evidence>
<evidence type="ECO:0000256" key="11">
    <source>
        <dbReference type="PIRSR" id="PIRSR006268-2"/>
    </source>
</evidence>
<dbReference type="PIRSF" id="PIRSF006268">
    <property type="entry name" value="ApbE"/>
    <property type="match status" value="1"/>
</dbReference>
<keyword evidence="12" id="KW-0472">Membrane</keyword>
<feature type="transmembrane region" description="Helical" evidence="12">
    <location>
        <begin position="7"/>
        <end position="26"/>
    </location>
</feature>
<comment type="similarity">
    <text evidence="10">Belongs to the ApbE family.</text>
</comment>
<keyword evidence="4 10" id="KW-0808">Transferase</keyword>
<keyword evidence="12" id="KW-0812">Transmembrane</keyword>
<evidence type="ECO:0000256" key="12">
    <source>
        <dbReference type="SAM" id="Phobius"/>
    </source>
</evidence>
<feature type="binding site" evidence="11">
    <location>
        <position position="178"/>
    </location>
    <ligand>
        <name>Mg(2+)</name>
        <dbReference type="ChEBI" id="CHEBI:18420"/>
    </ligand>
</feature>
<evidence type="ECO:0000313" key="13">
    <source>
        <dbReference type="EMBL" id="SHG71721.1"/>
    </source>
</evidence>
<dbReference type="Gene3D" id="3.10.520.10">
    <property type="entry name" value="ApbE-like domains"/>
    <property type="match status" value="1"/>
</dbReference>
<dbReference type="GO" id="GO:0016740">
    <property type="term" value="F:transferase activity"/>
    <property type="evidence" value="ECO:0007669"/>
    <property type="project" value="UniProtKB-UniRule"/>
</dbReference>
<name>A0A1M5M386_9FIRM</name>
<sequence>MNKKKPILVFTIIILCLIFLGFFRTYSKVPEQSKTFYSLGTVSEITLLDFKKSAGEKVLDNCDKILRDIDNKMSVHIPGSDVSKINENAGKNFVKVSKDTFTVIEASIKYSKLSKGNFDVTIGPMSNLWGIGTDSAKVPSKSEIDNILNLIDYKDIVLDKNNCSVKLARAGMKIDLGAIAKGYAADKLAIYLKSNGVDSAILSLGGNIYTLGFKNNNEPFRVGIQDPQLSRGNSIGNIEVSNKSIVTSGVYERYIKKNNKIYHHMINPFNGYPFENELNSVTIISDKSINCDALSTSAFGLGLDEGLKMIEGIENVDAIFITKDNKIYLTNNIKNSFDLTDDNFYIAN</sequence>
<dbReference type="EMBL" id="FQWX01000006">
    <property type="protein sequence ID" value="SHG71721.1"/>
    <property type="molecule type" value="Genomic_DNA"/>
</dbReference>
<dbReference type="SUPFAM" id="SSF143631">
    <property type="entry name" value="ApbE-like"/>
    <property type="match status" value="1"/>
</dbReference>
<dbReference type="STRING" id="1121321.SAMN04488530_10620"/>
<evidence type="ECO:0000256" key="2">
    <source>
        <dbReference type="ARBA" id="ARBA00016337"/>
    </source>
</evidence>
<accession>A0A1M5M386</accession>
<dbReference type="Pfam" id="PF02424">
    <property type="entry name" value="ApbE"/>
    <property type="match status" value="1"/>
</dbReference>
<protein>
    <recommendedName>
        <fullName evidence="2 10">FAD:protein FMN transferase</fullName>
        <ecNumber evidence="1 10">2.7.1.180</ecNumber>
    </recommendedName>
    <alternativeName>
        <fullName evidence="8 10">Flavin transferase</fullName>
    </alternativeName>
</protein>
<feature type="binding site" evidence="11">
    <location>
        <position position="292"/>
    </location>
    <ligand>
        <name>Mg(2+)</name>
        <dbReference type="ChEBI" id="CHEBI:18420"/>
    </ligand>
</feature>
<keyword evidence="12" id="KW-1133">Transmembrane helix</keyword>
<dbReference type="PANTHER" id="PTHR30040">
    <property type="entry name" value="THIAMINE BIOSYNTHESIS LIPOPROTEIN APBE"/>
    <property type="match status" value="1"/>
</dbReference>
<dbReference type="AlphaFoldDB" id="A0A1M5M386"/>